<accession>A0A348AZ73</accession>
<sequence length="247" mass="28398">MENSDLILEPLFTICHMTDIATNDERHLSESKIETESEGDLEEEEFLLYHSRSLPREKNTKLKEFVAIFQNSLNVEIQALKEQKRCHQEIVSLYELYENMMSNSYIERKADLEISNTDDKYATWSSDDSEFSFDFASLSSSLSMPDDEAKPSVSFLETACFGTEDRDDSGGLKCFGYESEKAVPVKSTRKAVTKGCRNLLESIFKVKPFPNSKERHIIAEKCGITPTQVRVWFTNKRARTKSEKRQV</sequence>
<dbReference type="Gene3D" id="1.10.10.60">
    <property type="entry name" value="Homeodomain-like"/>
    <property type="match status" value="1"/>
</dbReference>
<name>A0A348AZ73_9ASCO</name>
<keyword evidence="5" id="KW-0804">Transcription</keyword>
<feature type="DNA-binding region" description="Homeobox" evidence="7">
    <location>
        <begin position="185"/>
        <end position="244"/>
    </location>
</feature>
<evidence type="ECO:0000256" key="7">
    <source>
        <dbReference type="PROSITE-ProRule" id="PRU00108"/>
    </source>
</evidence>
<dbReference type="EMBL" id="LC373261">
    <property type="protein sequence ID" value="BBD18019.1"/>
    <property type="molecule type" value="Genomic_DNA"/>
</dbReference>
<evidence type="ECO:0000256" key="4">
    <source>
        <dbReference type="ARBA" id="ARBA00023155"/>
    </source>
</evidence>
<dbReference type="GO" id="GO:0005634">
    <property type="term" value="C:nucleus"/>
    <property type="evidence" value="ECO:0007669"/>
    <property type="project" value="UniProtKB-SubCell"/>
</dbReference>
<organism evidence="10">
    <name type="scientific">Ogataea minuta</name>
    <dbReference type="NCBI Taxonomy" id="36026"/>
    <lineage>
        <taxon>Eukaryota</taxon>
        <taxon>Fungi</taxon>
        <taxon>Dikarya</taxon>
        <taxon>Ascomycota</taxon>
        <taxon>Saccharomycotina</taxon>
        <taxon>Pichiomycetes</taxon>
        <taxon>Pichiales</taxon>
        <taxon>Pichiaceae</taxon>
        <taxon>Ogataea</taxon>
    </lineage>
</organism>
<dbReference type="SMART" id="SM00389">
    <property type="entry name" value="HOX"/>
    <property type="match status" value="1"/>
</dbReference>
<evidence type="ECO:0000259" key="9">
    <source>
        <dbReference type="PROSITE" id="PS50071"/>
    </source>
</evidence>
<evidence type="ECO:0000256" key="8">
    <source>
        <dbReference type="RuleBase" id="RU000682"/>
    </source>
</evidence>
<evidence type="ECO:0000256" key="1">
    <source>
        <dbReference type="ARBA" id="ARBA00004123"/>
    </source>
</evidence>
<feature type="domain" description="Homeobox" evidence="9">
    <location>
        <begin position="183"/>
        <end position="243"/>
    </location>
</feature>
<dbReference type="InterPro" id="IPR017970">
    <property type="entry name" value="Homeobox_CS"/>
</dbReference>
<dbReference type="PANTHER" id="PTHR45714">
    <property type="entry name" value="HOMEOBOX-LEUCINE ZIPPER PROTEIN HAT14"/>
    <property type="match status" value="1"/>
</dbReference>
<evidence type="ECO:0000256" key="6">
    <source>
        <dbReference type="ARBA" id="ARBA00023242"/>
    </source>
</evidence>
<dbReference type="GO" id="GO:0000981">
    <property type="term" value="F:DNA-binding transcription factor activity, RNA polymerase II-specific"/>
    <property type="evidence" value="ECO:0007669"/>
    <property type="project" value="InterPro"/>
</dbReference>
<dbReference type="PANTHER" id="PTHR45714:SF34">
    <property type="entry name" value="HOMEOBOX-LEUCINE ZIPPER PROTEIN HAT9"/>
    <property type="match status" value="1"/>
</dbReference>
<evidence type="ECO:0000256" key="2">
    <source>
        <dbReference type="ARBA" id="ARBA00023015"/>
    </source>
</evidence>
<dbReference type="PROSITE" id="PS50071">
    <property type="entry name" value="HOMEOBOX_2"/>
    <property type="match status" value="1"/>
</dbReference>
<dbReference type="InterPro" id="IPR050762">
    <property type="entry name" value="HD-ZIP_Homeobox_LZ_Class_II"/>
</dbReference>
<evidence type="ECO:0000313" key="10">
    <source>
        <dbReference type="EMBL" id="BBD18019.1"/>
    </source>
</evidence>
<proteinExistence type="predicted"/>
<dbReference type="InterPro" id="IPR009057">
    <property type="entry name" value="Homeodomain-like_sf"/>
</dbReference>
<keyword evidence="4 7" id="KW-0371">Homeobox</keyword>
<protein>
    <submittedName>
        <fullName evidence="10">Putative transcription factor</fullName>
    </submittedName>
</protein>
<dbReference type="CDD" id="cd00086">
    <property type="entry name" value="homeodomain"/>
    <property type="match status" value="1"/>
</dbReference>
<evidence type="ECO:0000256" key="5">
    <source>
        <dbReference type="ARBA" id="ARBA00023163"/>
    </source>
</evidence>
<keyword evidence="6 7" id="KW-0539">Nucleus</keyword>
<comment type="subcellular location">
    <subcellularLocation>
        <location evidence="1 7 8">Nucleus</location>
    </subcellularLocation>
</comment>
<dbReference type="PROSITE" id="PS00027">
    <property type="entry name" value="HOMEOBOX_1"/>
    <property type="match status" value="1"/>
</dbReference>
<reference evidence="10" key="1">
    <citation type="journal article" date="2019" name="J. Biosci. Bioeng.">
        <title>Mating type switching, formation of diploids, and sporulation in the methylotrophic yeast Ogataea minuta.</title>
        <authorList>
            <person name="Yoko-o T."/>
            <person name="Komatsuzaki A."/>
            <person name="Yoshihara E."/>
            <person name="Umemura M."/>
            <person name="Chiba Y."/>
        </authorList>
    </citation>
    <scope>NUCLEOTIDE SEQUENCE</scope>
    <source>
        <strain evidence="10">NBRC 10746</strain>
    </source>
</reference>
<gene>
    <name evidence="10" type="primary">MATa1</name>
</gene>
<keyword evidence="2" id="KW-0805">Transcription regulation</keyword>
<dbReference type="Pfam" id="PF00046">
    <property type="entry name" value="Homeodomain"/>
    <property type="match status" value="1"/>
</dbReference>
<dbReference type="GO" id="GO:0003677">
    <property type="term" value="F:DNA binding"/>
    <property type="evidence" value="ECO:0007669"/>
    <property type="project" value="UniProtKB-UniRule"/>
</dbReference>
<dbReference type="AlphaFoldDB" id="A0A348AZ73"/>
<keyword evidence="3 7" id="KW-0238">DNA-binding</keyword>
<dbReference type="SUPFAM" id="SSF46689">
    <property type="entry name" value="Homeodomain-like"/>
    <property type="match status" value="1"/>
</dbReference>
<dbReference type="InterPro" id="IPR001356">
    <property type="entry name" value="HD"/>
</dbReference>
<evidence type="ECO:0000256" key="3">
    <source>
        <dbReference type="ARBA" id="ARBA00023125"/>
    </source>
</evidence>